<reference evidence="1" key="1">
    <citation type="journal article" date="2015" name="Nature">
        <title>Complex archaea that bridge the gap between prokaryotes and eukaryotes.</title>
        <authorList>
            <person name="Spang A."/>
            <person name="Saw J.H."/>
            <person name="Jorgensen S.L."/>
            <person name="Zaremba-Niedzwiedzka K."/>
            <person name="Martijn J."/>
            <person name="Lind A.E."/>
            <person name="van Eijk R."/>
            <person name="Schleper C."/>
            <person name="Guy L."/>
            <person name="Ettema T.J."/>
        </authorList>
    </citation>
    <scope>NUCLEOTIDE SEQUENCE</scope>
</reference>
<dbReference type="SUPFAM" id="SSF56091">
    <property type="entry name" value="DNA ligase/mRNA capping enzyme, catalytic domain"/>
    <property type="match status" value="1"/>
</dbReference>
<evidence type="ECO:0008006" key="2">
    <source>
        <dbReference type="Google" id="ProtNLM"/>
    </source>
</evidence>
<gene>
    <name evidence="1" type="ORF">LCGC14_2952100</name>
</gene>
<proteinExistence type="predicted"/>
<name>A0A0F9A645_9ZZZZ</name>
<evidence type="ECO:0000313" key="1">
    <source>
        <dbReference type="EMBL" id="KKK67636.1"/>
    </source>
</evidence>
<organism evidence="1">
    <name type="scientific">marine sediment metagenome</name>
    <dbReference type="NCBI Taxonomy" id="412755"/>
    <lineage>
        <taxon>unclassified sequences</taxon>
        <taxon>metagenomes</taxon>
        <taxon>ecological metagenomes</taxon>
    </lineage>
</organism>
<comment type="caution">
    <text evidence="1">The sequence shown here is derived from an EMBL/GenBank/DDBJ whole genome shotgun (WGS) entry which is preliminary data.</text>
</comment>
<accession>A0A0F9A645</accession>
<dbReference type="AlphaFoldDB" id="A0A0F9A645"/>
<sequence>MELSDYSKIHQMYYREVHRMKGHQVVVQEKVDGSQISFGRKDGKLFVRSKNQMIDIDNPDGMFAPAVAVLKTKELPDDYVFRGEYLKTPHHNVLTMTGYPKTISSSMISNLLMEVIIIFITQM</sequence>
<protein>
    <recommendedName>
        <fullName evidence="2">RNA ligase domain-containing protein</fullName>
    </recommendedName>
</protein>
<dbReference type="EMBL" id="LAZR01059513">
    <property type="protein sequence ID" value="KKK67636.1"/>
    <property type="molecule type" value="Genomic_DNA"/>
</dbReference>